<dbReference type="InterPro" id="IPR032789">
    <property type="entry name" value="T2SS-T3SS_pil_N"/>
</dbReference>
<feature type="domain" description="Pilus formation protein N-terminal" evidence="5">
    <location>
        <begin position="55"/>
        <end position="123"/>
    </location>
</feature>
<feature type="signal peptide" evidence="3">
    <location>
        <begin position="1"/>
        <end position="30"/>
    </location>
</feature>
<evidence type="ECO:0000256" key="2">
    <source>
        <dbReference type="SAM" id="MobiDB-lite"/>
    </source>
</evidence>
<dbReference type="InterPro" id="IPR001775">
    <property type="entry name" value="GspD/PilQ"/>
</dbReference>
<dbReference type="AlphaFoldDB" id="A0AAN1SZ49"/>
<keyword evidence="7" id="KW-1185">Reference proteome</keyword>
<reference evidence="6 7" key="1">
    <citation type="submission" date="2019-03" db="EMBL/GenBank/DDBJ databases">
        <title>Complete genome sequence of Ferrigenium kumadai strain An22, a microaerophilic iron-oxidizing bacterium isolated from a paddy field soil.</title>
        <authorList>
            <person name="Watanabe T."/>
            <person name="Asakawa S."/>
        </authorList>
    </citation>
    <scope>NUCLEOTIDE SEQUENCE [LARGE SCALE GENOMIC DNA]</scope>
    <source>
        <strain evidence="6 7">An22</strain>
    </source>
</reference>
<dbReference type="PANTHER" id="PTHR30332">
    <property type="entry name" value="PROBABLE GENERAL SECRETION PATHWAY PROTEIN D"/>
    <property type="match status" value="1"/>
</dbReference>
<feature type="domain" description="Type II/III secretion system secretin-like" evidence="4">
    <location>
        <begin position="266"/>
        <end position="426"/>
    </location>
</feature>
<dbReference type="PRINTS" id="PR00811">
    <property type="entry name" value="BCTERIALGSPD"/>
</dbReference>
<dbReference type="Pfam" id="PF13629">
    <property type="entry name" value="T2SS-T3SS_pil_N"/>
    <property type="match status" value="1"/>
</dbReference>
<dbReference type="KEGG" id="fku:FGKAn22_14710"/>
<feature type="chain" id="PRO_5042920213" evidence="3">
    <location>
        <begin position="31"/>
        <end position="483"/>
    </location>
</feature>
<feature type="compositionally biased region" description="Low complexity" evidence="2">
    <location>
        <begin position="459"/>
        <end position="477"/>
    </location>
</feature>
<gene>
    <name evidence="6" type="ORF">FGKAn22_14710</name>
</gene>
<dbReference type="Pfam" id="PF00263">
    <property type="entry name" value="Secretin"/>
    <property type="match status" value="1"/>
</dbReference>
<dbReference type="GO" id="GO:0015627">
    <property type="term" value="C:type II protein secretion system complex"/>
    <property type="evidence" value="ECO:0007669"/>
    <property type="project" value="TreeGrafter"/>
</dbReference>
<dbReference type="InterPro" id="IPR004846">
    <property type="entry name" value="T2SS/T3SS_dom"/>
</dbReference>
<dbReference type="EMBL" id="AP019536">
    <property type="protein sequence ID" value="BBI99778.1"/>
    <property type="molecule type" value="Genomic_DNA"/>
</dbReference>
<dbReference type="Proteomes" id="UP001319121">
    <property type="component" value="Chromosome"/>
</dbReference>
<keyword evidence="3" id="KW-0732">Signal</keyword>
<comment type="similarity">
    <text evidence="1">Belongs to the bacterial secretin family.</text>
</comment>
<proteinExistence type="inferred from homology"/>
<protein>
    <submittedName>
        <fullName evidence="6">Uncharacterized protein</fullName>
    </submittedName>
</protein>
<organism evidence="6 7">
    <name type="scientific">Ferrigenium kumadai</name>
    <dbReference type="NCBI Taxonomy" id="1682490"/>
    <lineage>
        <taxon>Bacteria</taxon>
        <taxon>Pseudomonadati</taxon>
        <taxon>Pseudomonadota</taxon>
        <taxon>Betaproteobacteria</taxon>
        <taxon>Nitrosomonadales</taxon>
        <taxon>Gallionellaceae</taxon>
        <taxon>Ferrigenium</taxon>
    </lineage>
</organism>
<dbReference type="GO" id="GO:0009306">
    <property type="term" value="P:protein secretion"/>
    <property type="evidence" value="ECO:0007669"/>
    <property type="project" value="InterPro"/>
</dbReference>
<evidence type="ECO:0000313" key="6">
    <source>
        <dbReference type="EMBL" id="BBI99778.1"/>
    </source>
</evidence>
<sequence length="483" mass="50532">MNEHKIMWRYGGKLLAAALGIALIAAPLQAAEVPRTAPAKVTPNPVPQATEIAPYLELAVGQSHLIRLPEKTRLDKVSVDDPKVVQVRVTSLRELVLNGRSPGSTVVMLKDKSGQTTVMDVTVVGGAVGKATGGLQGKLQQLLPGERNIRVASAADTVVLTGTASDAVKVDRAVALAEAYSGKKVLNFLQVGAPQQVMLEVKVAEVDKTLTDALGSRFTGALGGFNGNMTYSLLANFLTGTTNATPNAASITLGNAQKSLTLDGAKQDGLVKILAEPNIMAMSGQEGSFLAGGSIYIPVPQVGVGGSTITLEQKDFGVALKFTPTVLEDGRINLKVAPEVSELGRNITVGTQLLPTITTRRSATTVQLNDGQSFAIGGLIKSNVTATVTAFPGLGELPVIGALFRSTSFVHDRSELVFVITPRLVKPLPPDYVLPTDNYIQPSRAEYLLEGKLEGSPKAESQSQAAPAAPAEQAPASGGFQMK</sequence>
<accession>A0AAN1SZ49</accession>
<evidence type="ECO:0000259" key="4">
    <source>
        <dbReference type="Pfam" id="PF00263"/>
    </source>
</evidence>
<evidence type="ECO:0000256" key="3">
    <source>
        <dbReference type="SAM" id="SignalP"/>
    </source>
</evidence>
<feature type="region of interest" description="Disordered" evidence="2">
    <location>
        <begin position="451"/>
        <end position="483"/>
    </location>
</feature>
<name>A0AAN1SZ49_9PROT</name>
<dbReference type="InterPro" id="IPR050810">
    <property type="entry name" value="Bact_Secretion_Sys_Channel"/>
</dbReference>
<evidence type="ECO:0000259" key="5">
    <source>
        <dbReference type="Pfam" id="PF13629"/>
    </source>
</evidence>
<evidence type="ECO:0000256" key="1">
    <source>
        <dbReference type="RuleBase" id="RU004003"/>
    </source>
</evidence>
<evidence type="ECO:0000313" key="7">
    <source>
        <dbReference type="Proteomes" id="UP001319121"/>
    </source>
</evidence>
<dbReference type="PANTHER" id="PTHR30332:SF17">
    <property type="entry name" value="TYPE IV PILIATION SYSTEM PROTEIN DR_0774-RELATED"/>
    <property type="match status" value="1"/>
</dbReference>